<dbReference type="GO" id="GO:0006281">
    <property type="term" value="P:DNA repair"/>
    <property type="evidence" value="ECO:0007669"/>
    <property type="project" value="UniProtKB-KW"/>
</dbReference>
<evidence type="ECO:0000256" key="5">
    <source>
        <dbReference type="ARBA" id="ARBA00022833"/>
    </source>
</evidence>
<dbReference type="InterPro" id="IPR043502">
    <property type="entry name" value="DNA/RNA_pol_sf"/>
</dbReference>
<keyword evidence="5" id="KW-0862">Zinc</keyword>
<dbReference type="Gene3D" id="3.30.160.60">
    <property type="entry name" value="Classic Zinc Finger"/>
    <property type="match status" value="1"/>
</dbReference>
<dbReference type="AlphaFoldDB" id="A0A6G1HBD1"/>
<evidence type="ECO:0000256" key="4">
    <source>
        <dbReference type="ARBA" id="ARBA00022771"/>
    </source>
</evidence>
<dbReference type="PANTHER" id="PTHR11076">
    <property type="entry name" value="DNA REPAIR POLYMERASE UMUC / TRANSFERASE FAMILY MEMBER"/>
    <property type="match status" value="1"/>
</dbReference>
<accession>A0A6G1HBD1</accession>
<dbReference type="FunFam" id="3.30.70.270:FF:000014">
    <property type="entry name" value="DNA polymerase kappa subunit"/>
    <property type="match status" value="1"/>
</dbReference>
<evidence type="ECO:0000256" key="2">
    <source>
        <dbReference type="ARBA" id="ARBA00022723"/>
    </source>
</evidence>
<evidence type="ECO:0000256" key="9">
    <source>
        <dbReference type="SAM" id="MobiDB-lite"/>
    </source>
</evidence>
<dbReference type="GO" id="GO:0008270">
    <property type="term" value="F:zinc ion binding"/>
    <property type="evidence" value="ECO:0007669"/>
    <property type="project" value="UniProtKB-KW"/>
</dbReference>
<gene>
    <name evidence="12" type="ORF">K402DRAFT_325227</name>
</gene>
<dbReference type="InterPro" id="IPR001126">
    <property type="entry name" value="UmuC"/>
</dbReference>
<dbReference type="FunFam" id="1.10.150.810:FF:000001">
    <property type="entry name" value="DNA polymerase kappa"/>
    <property type="match status" value="1"/>
</dbReference>
<dbReference type="GO" id="GO:0003887">
    <property type="term" value="F:DNA-directed DNA polymerase activity"/>
    <property type="evidence" value="ECO:0007669"/>
    <property type="project" value="InterPro"/>
</dbReference>
<dbReference type="NCBIfam" id="NF002677">
    <property type="entry name" value="PRK02406.1"/>
    <property type="match status" value="1"/>
</dbReference>
<dbReference type="GO" id="GO:0042276">
    <property type="term" value="P:error-prone translesion synthesis"/>
    <property type="evidence" value="ECO:0007669"/>
    <property type="project" value="TreeGrafter"/>
</dbReference>
<dbReference type="GO" id="GO:0003684">
    <property type="term" value="F:damaged DNA binding"/>
    <property type="evidence" value="ECO:0007669"/>
    <property type="project" value="InterPro"/>
</dbReference>
<dbReference type="FunFam" id="1.10.150.810:FF:000003">
    <property type="entry name" value="DNA polymerase kappa subunit"/>
    <property type="match status" value="1"/>
</dbReference>
<keyword evidence="2" id="KW-0479">Metal-binding</keyword>
<dbReference type="EMBL" id="ML977142">
    <property type="protein sequence ID" value="KAF1990465.1"/>
    <property type="molecule type" value="Genomic_DNA"/>
</dbReference>
<dbReference type="Pfam" id="PF11799">
    <property type="entry name" value="IMS_C"/>
    <property type="match status" value="1"/>
</dbReference>
<dbReference type="Proteomes" id="UP000800041">
    <property type="component" value="Unassembled WGS sequence"/>
</dbReference>
<evidence type="ECO:0000259" key="11">
    <source>
        <dbReference type="PROSITE" id="PS51908"/>
    </source>
</evidence>
<dbReference type="InterPro" id="IPR050116">
    <property type="entry name" value="DNA_polymerase-Y"/>
</dbReference>
<evidence type="ECO:0000313" key="12">
    <source>
        <dbReference type="EMBL" id="KAF1990465.1"/>
    </source>
</evidence>
<dbReference type="InterPro" id="IPR043128">
    <property type="entry name" value="Rev_trsase/Diguanyl_cyclase"/>
</dbReference>
<dbReference type="PANTHER" id="PTHR11076:SF33">
    <property type="entry name" value="DNA POLYMERASE KAPPA"/>
    <property type="match status" value="1"/>
</dbReference>
<evidence type="ECO:0000256" key="1">
    <source>
        <dbReference type="ARBA" id="ARBA00016178"/>
    </source>
</evidence>
<dbReference type="FunFam" id="3.30.1490.100:FF:000010">
    <property type="entry name" value="DNA-directed polymerase kappa"/>
    <property type="match status" value="1"/>
</dbReference>
<dbReference type="InterPro" id="IPR006642">
    <property type="entry name" value="Rad18_UBZ4"/>
</dbReference>
<feature type="compositionally biased region" description="Basic and acidic residues" evidence="9">
    <location>
        <begin position="8"/>
        <end position="34"/>
    </location>
</feature>
<dbReference type="GO" id="GO:0005634">
    <property type="term" value="C:nucleus"/>
    <property type="evidence" value="ECO:0007669"/>
    <property type="project" value="TreeGrafter"/>
</dbReference>
<dbReference type="SUPFAM" id="SSF100879">
    <property type="entry name" value="Lesion bypass DNA polymerase (Y-family), little finger domain"/>
    <property type="match status" value="1"/>
</dbReference>
<dbReference type="Gene3D" id="3.30.70.270">
    <property type="match status" value="1"/>
</dbReference>
<dbReference type="OrthoDB" id="1747274at2759"/>
<keyword evidence="4 7" id="KW-0863">Zinc-finger</keyword>
<dbReference type="Pfam" id="PF00817">
    <property type="entry name" value="IMS"/>
    <property type="match status" value="1"/>
</dbReference>
<dbReference type="Gene3D" id="1.10.150.810">
    <property type="match status" value="1"/>
</dbReference>
<dbReference type="PROSITE" id="PS50173">
    <property type="entry name" value="UMUC"/>
    <property type="match status" value="1"/>
</dbReference>
<dbReference type="InterPro" id="IPR022880">
    <property type="entry name" value="DNApol_IV"/>
</dbReference>
<dbReference type="Gene3D" id="1.10.150.20">
    <property type="entry name" value="5' to 3' exonuclease, C-terminal subdomain"/>
    <property type="match status" value="1"/>
</dbReference>
<dbReference type="SUPFAM" id="SSF56672">
    <property type="entry name" value="DNA/RNA polymerases"/>
    <property type="match status" value="1"/>
</dbReference>
<feature type="domain" description="UBZ4-type" evidence="11">
    <location>
        <begin position="548"/>
        <end position="578"/>
    </location>
</feature>
<dbReference type="CDD" id="cd03586">
    <property type="entry name" value="PolY_Pol_IV_kappa"/>
    <property type="match status" value="1"/>
</dbReference>
<feature type="region of interest" description="Disordered" evidence="9">
    <location>
        <begin position="1"/>
        <end position="34"/>
    </location>
</feature>
<keyword evidence="8" id="KW-0175">Coiled coil</keyword>
<feature type="coiled-coil region" evidence="8">
    <location>
        <begin position="510"/>
        <end position="544"/>
    </location>
</feature>
<reference evidence="12" key="1">
    <citation type="journal article" date="2020" name="Stud. Mycol.">
        <title>101 Dothideomycetes genomes: a test case for predicting lifestyles and emergence of pathogens.</title>
        <authorList>
            <person name="Haridas S."/>
            <person name="Albert R."/>
            <person name="Binder M."/>
            <person name="Bloem J."/>
            <person name="Labutti K."/>
            <person name="Salamov A."/>
            <person name="Andreopoulos B."/>
            <person name="Baker S."/>
            <person name="Barry K."/>
            <person name="Bills G."/>
            <person name="Bluhm B."/>
            <person name="Cannon C."/>
            <person name="Castanera R."/>
            <person name="Culley D."/>
            <person name="Daum C."/>
            <person name="Ezra D."/>
            <person name="Gonzalez J."/>
            <person name="Henrissat B."/>
            <person name="Kuo A."/>
            <person name="Liang C."/>
            <person name="Lipzen A."/>
            <person name="Lutzoni F."/>
            <person name="Magnuson J."/>
            <person name="Mondo S."/>
            <person name="Nolan M."/>
            <person name="Ohm R."/>
            <person name="Pangilinan J."/>
            <person name="Park H.-J."/>
            <person name="Ramirez L."/>
            <person name="Alfaro M."/>
            <person name="Sun H."/>
            <person name="Tritt A."/>
            <person name="Yoshinaga Y."/>
            <person name="Zwiers L.-H."/>
            <person name="Turgeon B."/>
            <person name="Goodwin S."/>
            <person name="Spatafora J."/>
            <person name="Crous P."/>
            <person name="Grigoriev I."/>
        </authorList>
    </citation>
    <scope>NUCLEOTIDE SEQUENCE</scope>
    <source>
        <strain evidence="12">CBS 113979</strain>
    </source>
</reference>
<proteinExistence type="predicted"/>
<dbReference type="PROSITE" id="PS51908">
    <property type="entry name" value="ZF_UBZ4"/>
    <property type="match status" value="1"/>
</dbReference>
<dbReference type="FunFam" id="3.40.1170.60:FF:000012">
    <property type="entry name" value="Putative DNA-directed polymerase kappa"/>
    <property type="match status" value="1"/>
</dbReference>
<feature type="domain" description="UmuC" evidence="10">
    <location>
        <begin position="129"/>
        <end position="308"/>
    </location>
</feature>
<dbReference type="Gene3D" id="3.40.1170.60">
    <property type="match status" value="1"/>
</dbReference>
<dbReference type="Gene3D" id="3.30.1490.100">
    <property type="entry name" value="DNA polymerase, Y-family, little finger domain"/>
    <property type="match status" value="1"/>
</dbReference>
<dbReference type="InterPro" id="IPR036775">
    <property type="entry name" value="DNA_pol_Y-fam_lit_finger_sf"/>
</dbReference>
<dbReference type="FunFam" id="1.10.150.20:FF:000039">
    <property type="entry name" value="Polymerase (DNA directed) kappa"/>
    <property type="match status" value="1"/>
</dbReference>
<keyword evidence="6 7" id="KW-0234">DNA repair</keyword>
<evidence type="ECO:0000256" key="3">
    <source>
        <dbReference type="ARBA" id="ARBA00022763"/>
    </source>
</evidence>
<keyword evidence="3 7" id="KW-0227">DNA damage</keyword>
<sequence length="644" mass="72586">MSTEEKEETVKEVGDKRDGPDDAPKIEEDVDVQKTDHDSLKYSLLGPSLTKAGQDKVDQQKVSEIIYNASKGSKFFNNEEARDKNLTAKIQSILAKKRQSEKINLASDLRRADEYITQMEASRDLTQAIVHIDCDAFYAAVEELDRPELKDVPFAVGKGVLTTCNYHARKFGCRSGMAGFVAMKLCPQLICLPLNFPKYTAKAEEVRTVLADYDPNFESASIDEAYLNITPYCEEHNLSPEEAIDQLRAEVHQKCKITVSAGIAANAKIAKICSNKNKPNGQFSLPRTRQEVMRFMSDLPTRKVNGVGRVFERELDAVGIKTCGDIYQHRATLSKLFGEKAFHFLIGCYLGLGRTKIAPPDESERKSVGTESTFGDLSGKVALREKLQHIAEELEKDLERTGYKGRTLCLKIKLHTYEVLTRQVQPPKAVHKTNDLIKYAEPMLAKLEKEMPDMKLRLMGLRVTHLVSTRKADIDFFGVKRTAAEGTASSGTTSHVPKVDEDGWEIWPEAEFEEAARQERQDEMDEIERLSQDHQDRLKDEGDQEEEFYPCPICSRPQPTNDDRALNEHVDLCLSRRTIREVVREDSGGGGSRNEELRLGTKTGASAVKARGTVTGKKRGRPRRDDLEKRREGERAKVRKPFFA</sequence>
<feature type="compositionally biased region" description="Basic and acidic residues" evidence="9">
    <location>
        <begin position="623"/>
        <end position="636"/>
    </location>
</feature>
<evidence type="ECO:0000313" key="13">
    <source>
        <dbReference type="Proteomes" id="UP000800041"/>
    </source>
</evidence>
<feature type="region of interest" description="Disordered" evidence="9">
    <location>
        <begin position="584"/>
        <end position="644"/>
    </location>
</feature>
<evidence type="ECO:0000256" key="8">
    <source>
        <dbReference type="SAM" id="Coils"/>
    </source>
</evidence>
<name>A0A6G1HBD1_9PEZI</name>
<dbReference type="InterPro" id="IPR017961">
    <property type="entry name" value="DNA_pol_Y-fam_little_finger"/>
</dbReference>
<evidence type="ECO:0000259" key="10">
    <source>
        <dbReference type="PROSITE" id="PS50173"/>
    </source>
</evidence>
<dbReference type="GO" id="GO:0070987">
    <property type="term" value="P:error-free translesion synthesis"/>
    <property type="evidence" value="ECO:0007669"/>
    <property type="project" value="UniProtKB-ARBA"/>
</dbReference>
<keyword evidence="13" id="KW-1185">Reference proteome</keyword>
<evidence type="ECO:0000256" key="6">
    <source>
        <dbReference type="ARBA" id="ARBA00023204"/>
    </source>
</evidence>
<protein>
    <recommendedName>
        <fullName evidence="1">DNA polymerase kappa</fullName>
    </recommendedName>
</protein>
<evidence type="ECO:0000256" key="7">
    <source>
        <dbReference type="PROSITE-ProRule" id="PRU01256"/>
    </source>
</evidence>
<organism evidence="12 13">
    <name type="scientific">Aulographum hederae CBS 113979</name>
    <dbReference type="NCBI Taxonomy" id="1176131"/>
    <lineage>
        <taxon>Eukaryota</taxon>
        <taxon>Fungi</taxon>
        <taxon>Dikarya</taxon>
        <taxon>Ascomycota</taxon>
        <taxon>Pezizomycotina</taxon>
        <taxon>Dothideomycetes</taxon>
        <taxon>Pleosporomycetidae</taxon>
        <taxon>Aulographales</taxon>
        <taxon>Aulographaceae</taxon>
    </lineage>
</organism>
<feature type="compositionally biased region" description="Basic and acidic residues" evidence="9">
    <location>
        <begin position="584"/>
        <end position="599"/>
    </location>
</feature>